<organism evidence="1 2">
    <name type="scientific">Brassica cretica</name>
    <name type="common">Mustard</name>
    <dbReference type="NCBI Taxonomy" id="69181"/>
    <lineage>
        <taxon>Eukaryota</taxon>
        <taxon>Viridiplantae</taxon>
        <taxon>Streptophyta</taxon>
        <taxon>Embryophyta</taxon>
        <taxon>Tracheophyta</taxon>
        <taxon>Spermatophyta</taxon>
        <taxon>Magnoliopsida</taxon>
        <taxon>eudicotyledons</taxon>
        <taxon>Gunneridae</taxon>
        <taxon>Pentapetalae</taxon>
        <taxon>rosids</taxon>
        <taxon>malvids</taxon>
        <taxon>Brassicales</taxon>
        <taxon>Brassicaceae</taxon>
        <taxon>Brassiceae</taxon>
        <taxon>Brassica</taxon>
    </lineage>
</organism>
<keyword evidence="2" id="KW-1185">Reference proteome</keyword>
<protein>
    <submittedName>
        <fullName evidence="1">Uncharacterized protein</fullName>
    </submittedName>
</protein>
<proteinExistence type="predicted"/>
<dbReference type="EMBL" id="QGKV02000832">
    <property type="protein sequence ID" value="KAF3551816.1"/>
    <property type="molecule type" value="Genomic_DNA"/>
</dbReference>
<reference evidence="1 2" key="1">
    <citation type="journal article" date="2020" name="BMC Genomics">
        <title>Intraspecific diversification of the crop wild relative Brassica cretica Lam. using demographic model selection.</title>
        <authorList>
            <person name="Kioukis A."/>
            <person name="Michalopoulou V.A."/>
            <person name="Briers L."/>
            <person name="Pirintsos S."/>
            <person name="Studholme D.J."/>
            <person name="Pavlidis P."/>
            <person name="Sarris P.F."/>
        </authorList>
    </citation>
    <scope>NUCLEOTIDE SEQUENCE [LARGE SCALE GENOMIC DNA]</scope>
    <source>
        <strain evidence="2">cv. PFS-1207/04</strain>
    </source>
</reference>
<accession>A0ABQ7CJD4</accession>
<gene>
    <name evidence="1" type="ORF">DY000_02007980</name>
</gene>
<name>A0ABQ7CJD4_BRACR</name>
<evidence type="ECO:0000313" key="2">
    <source>
        <dbReference type="Proteomes" id="UP000266723"/>
    </source>
</evidence>
<evidence type="ECO:0000313" key="1">
    <source>
        <dbReference type="EMBL" id="KAF3551816.1"/>
    </source>
</evidence>
<comment type="caution">
    <text evidence="1">The sequence shown here is derived from an EMBL/GenBank/DDBJ whole genome shotgun (WGS) entry which is preliminary data.</text>
</comment>
<sequence>MSRFKDVEKFVKLGTATSGNSYQHFLRSGSNDTKPDRATIISFKVIPSVLLILRFNGLNLNLSSMFLIVVNRFMFIQKYNT</sequence>
<dbReference type="Proteomes" id="UP000266723">
    <property type="component" value="Unassembled WGS sequence"/>
</dbReference>